<reference evidence="8" key="1">
    <citation type="journal article" date="2022" name="Plant J.">
        <title>Strategies of tolerance reflected in two North American maple genomes.</title>
        <authorList>
            <person name="McEvoy S.L."/>
            <person name="Sezen U.U."/>
            <person name="Trouern-Trend A."/>
            <person name="McMahon S.M."/>
            <person name="Schaberg P.G."/>
            <person name="Yang J."/>
            <person name="Wegrzyn J.L."/>
            <person name="Swenson N.G."/>
        </authorList>
    </citation>
    <scope>NUCLEOTIDE SEQUENCE</scope>
    <source>
        <strain evidence="8">NS2018</strain>
    </source>
</reference>
<dbReference type="Proteomes" id="UP001168877">
    <property type="component" value="Unassembled WGS sequence"/>
</dbReference>
<proteinExistence type="predicted"/>
<accession>A0AA39W6X7</accession>
<keyword evidence="9" id="KW-1185">Reference proteome</keyword>
<organism evidence="8 9">
    <name type="scientific">Acer saccharum</name>
    <name type="common">Sugar maple</name>
    <dbReference type="NCBI Taxonomy" id="4024"/>
    <lineage>
        <taxon>Eukaryota</taxon>
        <taxon>Viridiplantae</taxon>
        <taxon>Streptophyta</taxon>
        <taxon>Embryophyta</taxon>
        <taxon>Tracheophyta</taxon>
        <taxon>Spermatophyta</taxon>
        <taxon>Magnoliopsida</taxon>
        <taxon>eudicotyledons</taxon>
        <taxon>Gunneridae</taxon>
        <taxon>Pentapetalae</taxon>
        <taxon>rosids</taxon>
        <taxon>malvids</taxon>
        <taxon>Sapindales</taxon>
        <taxon>Sapindaceae</taxon>
        <taxon>Hippocastanoideae</taxon>
        <taxon>Acereae</taxon>
        <taxon>Acer</taxon>
    </lineage>
</organism>
<feature type="region of interest" description="Disordered" evidence="6">
    <location>
        <begin position="215"/>
        <end position="268"/>
    </location>
</feature>
<name>A0AA39W6X7_ACESA</name>
<dbReference type="CDD" id="cd11378">
    <property type="entry name" value="DUF296"/>
    <property type="match status" value="1"/>
</dbReference>
<dbReference type="PROSITE" id="PS51742">
    <property type="entry name" value="PPC"/>
    <property type="match status" value="1"/>
</dbReference>
<gene>
    <name evidence="8" type="ORF">LWI29_024940</name>
</gene>
<evidence type="ECO:0000256" key="6">
    <source>
        <dbReference type="SAM" id="MobiDB-lite"/>
    </source>
</evidence>
<dbReference type="InterPro" id="IPR005175">
    <property type="entry name" value="PPC_dom"/>
</dbReference>
<dbReference type="PANTHER" id="PTHR31500">
    <property type="entry name" value="AT-HOOK MOTIF NUCLEAR-LOCALIZED PROTEIN 9"/>
    <property type="match status" value="1"/>
</dbReference>
<evidence type="ECO:0000256" key="2">
    <source>
        <dbReference type="ARBA" id="ARBA00023125"/>
    </source>
</evidence>
<dbReference type="Pfam" id="PF03479">
    <property type="entry name" value="PCC"/>
    <property type="match status" value="1"/>
</dbReference>
<keyword evidence="2 5" id="KW-0238">DNA-binding</keyword>
<keyword evidence="3 5" id="KW-0804">Transcription</keyword>
<dbReference type="AlphaFoldDB" id="A0AA39W6X7"/>
<comment type="domain">
    <text evidence="5">The PPC domain mediates interactions between AHL proteins.</text>
</comment>
<dbReference type="SUPFAM" id="SSF117856">
    <property type="entry name" value="AF0104/ALDC/Ptd012-like"/>
    <property type="match status" value="1"/>
</dbReference>
<reference evidence="8" key="2">
    <citation type="submission" date="2023-06" db="EMBL/GenBank/DDBJ databases">
        <authorList>
            <person name="Swenson N.G."/>
            <person name="Wegrzyn J.L."/>
            <person name="Mcevoy S.L."/>
        </authorList>
    </citation>
    <scope>NUCLEOTIDE SEQUENCE</scope>
    <source>
        <strain evidence="8">NS2018</strain>
        <tissue evidence="8">Leaf</tissue>
    </source>
</reference>
<keyword evidence="4 5" id="KW-0539">Nucleus</keyword>
<protein>
    <recommendedName>
        <fullName evidence="5">AT-hook motif nuclear-localized protein</fullName>
    </recommendedName>
</protein>
<keyword evidence="1 5" id="KW-0805">Transcription regulation</keyword>
<dbReference type="PANTHER" id="PTHR31500:SF45">
    <property type="entry name" value="AT-HOOK MOTIF NUCLEAR-LOCALIZED PROTEIN"/>
    <property type="match status" value="1"/>
</dbReference>
<dbReference type="EMBL" id="JAUESC010000002">
    <property type="protein sequence ID" value="KAK0605275.1"/>
    <property type="molecule type" value="Genomic_DNA"/>
</dbReference>
<comment type="function">
    <text evidence="5">Transcription factor that specifically binds AT-rich DNA sequences related to the nuclear matrix attachment regions (MARs).</text>
</comment>
<evidence type="ECO:0000313" key="8">
    <source>
        <dbReference type="EMBL" id="KAK0605275.1"/>
    </source>
</evidence>
<dbReference type="GO" id="GO:0005634">
    <property type="term" value="C:nucleus"/>
    <property type="evidence" value="ECO:0007669"/>
    <property type="project" value="UniProtKB-SubCell"/>
</dbReference>
<evidence type="ECO:0000259" key="7">
    <source>
        <dbReference type="PROSITE" id="PS51742"/>
    </source>
</evidence>
<evidence type="ECO:0000313" key="9">
    <source>
        <dbReference type="Proteomes" id="UP001168877"/>
    </source>
</evidence>
<evidence type="ECO:0000256" key="5">
    <source>
        <dbReference type="RuleBase" id="RU367031"/>
    </source>
</evidence>
<dbReference type="InterPro" id="IPR039605">
    <property type="entry name" value="AHL"/>
</dbReference>
<dbReference type="Gene3D" id="3.30.1330.80">
    <property type="entry name" value="Hypothetical protein, similar to alpha- acetolactate decarboxylase, domain 2"/>
    <property type="match status" value="1"/>
</dbReference>
<comment type="caution">
    <text evidence="8">The sequence shown here is derived from an EMBL/GenBank/DDBJ whole genome shotgun (WGS) entry which is preliminary data.</text>
</comment>
<feature type="domain" description="PPC" evidence="7">
    <location>
        <begin position="65"/>
        <end position="207"/>
    </location>
</feature>
<evidence type="ECO:0000256" key="1">
    <source>
        <dbReference type="ARBA" id="ARBA00023015"/>
    </source>
</evidence>
<comment type="subcellular location">
    <subcellularLocation>
        <location evidence="5">Nucleus</location>
    </subcellularLocation>
</comment>
<evidence type="ECO:0000256" key="4">
    <source>
        <dbReference type="ARBA" id="ARBA00023242"/>
    </source>
</evidence>
<sequence>MEEKKSLDSHEYSIDNELNSLRSREVDVQVNMDTDNSTSMKCRRGRPKGSGKLQVLASTGGYFGETAGGKFSPHVMIVATGEDIHTKIFSLCESAQQTVVVLSATGTISNVVLGPTISLAEVSFEGEFEILSLSGSFTHDKMDGKKRVTGMLSISLAKPNGQVFGGSVGGPLIVATTPVQLIVGVFKQNILKEYNKRQSKSNKLRDLQIIRVSMNSTNDDENSTTPMAPAASHSVGENALQKWQPPVPYLRTSPEAETGASPRSIHEK</sequence>
<dbReference type="GO" id="GO:0003680">
    <property type="term" value="F:minor groove of adenine-thymine-rich DNA binding"/>
    <property type="evidence" value="ECO:0007669"/>
    <property type="project" value="UniProtKB-UniRule"/>
</dbReference>
<evidence type="ECO:0000256" key="3">
    <source>
        <dbReference type="ARBA" id="ARBA00023163"/>
    </source>
</evidence>